<dbReference type="SMART" id="SM00367">
    <property type="entry name" value="LRR_CC"/>
    <property type="match status" value="4"/>
</dbReference>
<feature type="compositionally biased region" description="Polar residues" evidence="1">
    <location>
        <begin position="34"/>
        <end position="46"/>
    </location>
</feature>
<feature type="compositionally biased region" description="Low complexity" evidence="1">
    <location>
        <begin position="86"/>
        <end position="97"/>
    </location>
</feature>
<evidence type="ECO:0000313" key="3">
    <source>
        <dbReference type="EMBL" id="ATY63590.1"/>
    </source>
</evidence>
<evidence type="ECO:0000259" key="2">
    <source>
        <dbReference type="Pfam" id="PF23550"/>
    </source>
</evidence>
<dbReference type="GO" id="GO:0031146">
    <property type="term" value="P:SCF-dependent proteasomal ubiquitin-dependent protein catabolic process"/>
    <property type="evidence" value="ECO:0007669"/>
    <property type="project" value="TreeGrafter"/>
</dbReference>
<organism evidence="3 4">
    <name type="scientific">Cordyceps militaris</name>
    <name type="common">Caterpillar fungus</name>
    <name type="synonym">Clavaria militaris</name>
    <dbReference type="NCBI Taxonomy" id="73501"/>
    <lineage>
        <taxon>Eukaryota</taxon>
        <taxon>Fungi</taxon>
        <taxon>Dikarya</taxon>
        <taxon>Ascomycota</taxon>
        <taxon>Pezizomycotina</taxon>
        <taxon>Sordariomycetes</taxon>
        <taxon>Hypocreomycetidae</taxon>
        <taxon>Hypocreales</taxon>
        <taxon>Cordycipitaceae</taxon>
        <taxon>Cordyceps</taxon>
    </lineage>
</organism>
<dbReference type="PANTHER" id="PTHR13318:SF234">
    <property type="entry name" value="RNI-LIKE PROTEIN"/>
    <property type="match status" value="1"/>
</dbReference>
<dbReference type="FunFam" id="3.80.10.10:FF:000601">
    <property type="entry name" value="DNA repair protein Rad7, protein"/>
    <property type="match status" value="1"/>
</dbReference>
<reference evidence="3 4" key="1">
    <citation type="journal article" date="2017" name="BMC Genomics">
        <title>Chromosome level assembly and secondary metabolite potential of the parasitic fungus Cordyceps militaris.</title>
        <authorList>
            <person name="Kramer G.J."/>
            <person name="Nodwell J.R."/>
        </authorList>
    </citation>
    <scope>NUCLEOTIDE SEQUENCE [LARGE SCALE GENOMIC DNA]</scope>
    <source>
        <strain evidence="3 4">ATCC 34164</strain>
    </source>
</reference>
<dbReference type="Proteomes" id="UP000323067">
    <property type="component" value="Chromosome vii"/>
</dbReference>
<dbReference type="VEuPathDB" id="FungiDB:A9K55_007114"/>
<name>A0A2H4SKH2_CORMI</name>
<dbReference type="Gene3D" id="3.80.10.10">
    <property type="entry name" value="Ribonuclease Inhibitor"/>
    <property type="match status" value="2"/>
</dbReference>
<dbReference type="OrthoDB" id="1924287at2759"/>
<protein>
    <submittedName>
        <fullName evidence="3">DNA repair Rad7</fullName>
    </submittedName>
</protein>
<feature type="compositionally biased region" description="Basic residues" evidence="1">
    <location>
        <begin position="122"/>
        <end position="132"/>
    </location>
</feature>
<evidence type="ECO:0000313" key="4">
    <source>
        <dbReference type="Proteomes" id="UP000323067"/>
    </source>
</evidence>
<dbReference type="VEuPathDB" id="FungiDB:CCM_07908"/>
<dbReference type="PANTHER" id="PTHR13318">
    <property type="entry name" value="PARTNER OF PAIRED, ISOFORM B-RELATED"/>
    <property type="match status" value="1"/>
</dbReference>
<accession>A0A2H4SKH2</accession>
<dbReference type="Pfam" id="PF23550">
    <property type="entry name" value="zf_Tbcl_Rhp7"/>
    <property type="match status" value="1"/>
</dbReference>
<dbReference type="Pfam" id="PF13516">
    <property type="entry name" value="LRR_6"/>
    <property type="match status" value="1"/>
</dbReference>
<feature type="compositionally biased region" description="Basic and acidic residues" evidence="1">
    <location>
        <begin position="109"/>
        <end position="121"/>
    </location>
</feature>
<dbReference type="InterPro" id="IPR006553">
    <property type="entry name" value="Leu-rich_rpt_Cys-con_subtyp"/>
</dbReference>
<dbReference type="AlphaFoldDB" id="A0A2H4SKH2"/>
<evidence type="ECO:0000256" key="1">
    <source>
        <dbReference type="SAM" id="MobiDB-lite"/>
    </source>
</evidence>
<proteinExistence type="predicted"/>
<feature type="domain" description="DNA repair protein rhp7 treble clef" evidence="2">
    <location>
        <begin position="155"/>
        <end position="192"/>
    </location>
</feature>
<dbReference type="InterPro" id="IPR056451">
    <property type="entry name" value="Znf_Tbcl_Rhp7"/>
</dbReference>
<feature type="region of interest" description="Disordered" evidence="1">
    <location>
        <begin position="194"/>
        <end position="218"/>
    </location>
</feature>
<dbReference type="InterPro" id="IPR001611">
    <property type="entry name" value="Leu-rich_rpt"/>
</dbReference>
<dbReference type="InterPro" id="IPR032675">
    <property type="entry name" value="LRR_dom_sf"/>
</dbReference>
<feature type="region of interest" description="Disordered" evidence="1">
    <location>
        <begin position="70"/>
        <end position="140"/>
    </location>
</feature>
<gene>
    <name evidence="3" type="ORF">A9K55_007114</name>
</gene>
<dbReference type="GO" id="GO:0019005">
    <property type="term" value="C:SCF ubiquitin ligase complex"/>
    <property type="evidence" value="ECO:0007669"/>
    <property type="project" value="TreeGrafter"/>
</dbReference>
<sequence>MSVYGAFSNSEIIPNCADRVRRRSAPTPTDDAEQNNSPRRTRNITGPQSALTDFLAAHNISARQIRDLADSRRQAAANQTRENGDSSAVAESSTTASQHAPAGKNATKKQKEERKAIEKIKASKSFKKRKRRGNDDEDEDDLARAIFEQSHAPLPGQMDNCEICEKRFTVTPYSVAGPNGGFLCAPCGREIAKEREGQKPKKQPRKQTGGIGARRATQSRILDGDVGTKSLATLCVQTLAKNVDMAESLGDLPQHLIDKIGRILSKRRLLKPETLPLFVHPNTDVLHIYDGARLGENDLMSIFQVATKLRHFKVRCAIQFKDEVMDYLLSRDTCLETFYLHGANLLSEAKWHEFLAAKGAELRTLQVYYTDLHFGDDTIVELNKHCPRLQRLKVANNQKLTSKGVKAISALTSLEHLGLQLHHKIASADLTECIAGVGANLQTLSLKIFPDAGDEVLMAIHNHCRSLTKLRITDSEAMTDAGFVKLFTGWENPEVAFIDLQKCRQIDAARPRENPENIGLCSEGFKALMAHSGPKIRHLNIHACRHISREAFEEAFREHTLYPELRSLEISFCEEVTDFILGSIFRACPNIKDVNVFGCMKIKDVLVPRGVVLVGVPNALGMVTEGIH</sequence>
<dbReference type="EMBL" id="CP023324">
    <property type="protein sequence ID" value="ATY63590.1"/>
    <property type="molecule type" value="Genomic_DNA"/>
</dbReference>
<dbReference type="SUPFAM" id="SSF52047">
    <property type="entry name" value="RNI-like"/>
    <property type="match status" value="1"/>
</dbReference>
<feature type="region of interest" description="Disordered" evidence="1">
    <location>
        <begin position="17"/>
        <end position="46"/>
    </location>
</feature>